<name>A0A6V8MGV5_9BACT</name>
<dbReference type="PANTHER" id="PTHR43428:SF1">
    <property type="entry name" value="ARSENATE REDUCTASE"/>
    <property type="match status" value="1"/>
</dbReference>
<evidence type="ECO:0000313" key="3">
    <source>
        <dbReference type="EMBL" id="GFO59192.1"/>
    </source>
</evidence>
<dbReference type="AlphaFoldDB" id="A0A6V8MGV5"/>
<proteinExistence type="predicted"/>
<dbReference type="RefSeq" id="WP_183354024.1">
    <property type="nucleotide sequence ID" value="NZ_BLXX01000003.1"/>
</dbReference>
<dbReference type="InterPro" id="IPR036196">
    <property type="entry name" value="Ptyr_pPase_sf"/>
</dbReference>
<dbReference type="Gene3D" id="3.40.50.2300">
    <property type="match status" value="1"/>
</dbReference>
<protein>
    <submittedName>
        <fullName evidence="3">Arsenate reductase</fullName>
    </submittedName>
</protein>
<dbReference type="Proteomes" id="UP000556026">
    <property type="component" value="Unassembled WGS sequence"/>
</dbReference>
<sequence>MKKRVLFLCTHNSCRSQMAEGIVNHDLGDRFDAFSAGTEATAVNARAIEILKEIGIDISGHRSKVLGEFDGQQFDYVITLCGDANDKCPLFFGGVQRTHIGFSDPSRLKEGTDAEIMREFRKVRDEIRVKLTEFLTKP</sequence>
<dbReference type="Pfam" id="PF01451">
    <property type="entry name" value="LMWPc"/>
    <property type="match status" value="1"/>
</dbReference>
<dbReference type="SMART" id="SM00226">
    <property type="entry name" value="LMWPc"/>
    <property type="match status" value="1"/>
</dbReference>
<keyword evidence="4" id="KW-1185">Reference proteome</keyword>
<keyword evidence="1" id="KW-0059">Arsenical resistance</keyword>
<dbReference type="GO" id="GO:0046685">
    <property type="term" value="P:response to arsenic-containing substance"/>
    <property type="evidence" value="ECO:0007669"/>
    <property type="project" value="UniProtKB-KW"/>
</dbReference>
<comment type="caution">
    <text evidence="3">The sequence shown here is derived from an EMBL/GenBank/DDBJ whole genome shotgun (WGS) entry which is preliminary data.</text>
</comment>
<organism evidence="3 4">
    <name type="scientific">Geomonas silvestris</name>
    <dbReference type="NCBI Taxonomy" id="2740184"/>
    <lineage>
        <taxon>Bacteria</taxon>
        <taxon>Pseudomonadati</taxon>
        <taxon>Thermodesulfobacteriota</taxon>
        <taxon>Desulfuromonadia</taxon>
        <taxon>Geobacterales</taxon>
        <taxon>Geobacteraceae</taxon>
        <taxon>Geomonas</taxon>
    </lineage>
</organism>
<evidence type="ECO:0000259" key="2">
    <source>
        <dbReference type="SMART" id="SM00226"/>
    </source>
</evidence>
<dbReference type="CDD" id="cd16345">
    <property type="entry name" value="LMWP_ArsC"/>
    <property type="match status" value="1"/>
</dbReference>
<evidence type="ECO:0000256" key="1">
    <source>
        <dbReference type="ARBA" id="ARBA00022849"/>
    </source>
</evidence>
<evidence type="ECO:0000313" key="4">
    <source>
        <dbReference type="Proteomes" id="UP000556026"/>
    </source>
</evidence>
<feature type="domain" description="Phosphotyrosine protein phosphatase I" evidence="2">
    <location>
        <begin position="3"/>
        <end position="137"/>
    </location>
</feature>
<accession>A0A6V8MGV5</accession>
<dbReference type="EMBL" id="BLXX01000003">
    <property type="protein sequence ID" value="GFO59192.1"/>
    <property type="molecule type" value="Genomic_DNA"/>
</dbReference>
<reference evidence="4" key="1">
    <citation type="submission" date="2020-06" db="EMBL/GenBank/DDBJ databases">
        <title>Draft genomic sequence of Geomonas sp. Red330.</title>
        <authorList>
            <person name="Itoh H."/>
            <person name="Zhenxing X."/>
            <person name="Ushijima N."/>
            <person name="Masuda Y."/>
            <person name="Shiratori Y."/>
            <person name="Senoo K."/>
        </authorList>
    </citation>
    <scope>NUCLEOTIDE SEQUENCE [LARGE SCALE GENOMIC DNA]</scope>
    <source>
        <strain evidence="4">Red330</strain>
    </source>
</reference>
<dbReference type="SUPFAM" id="SSF52788">
    <property type="entry name" value="Phosphotyrosine protein phosphatases I"/>
    <property type="match status" value="1"/>
</dbReference>
<gene>
    <name evidence="3" type="primary">arsC</name>
    <name evidence="3" type="ORF">GMST_15170</name>
</gene>
<dbReference type="PANTHER" id="PTHR43428">
    <property type="entry name" value="ARSENATE REDUCTASE"/>
    <property type="match status" value="1"/>
</dbReference>
<dbReference type="InterPro" id="IPR023485">
    <property type="entry name" value="Ptyr_pPase"/>
</dbReference>